<accession>A0A5C3L3F5</accession>
<reference evidence="2 3" key="1">
    <citation type="journal article" date="2019" name="Nat. Ecol. Evol.">
        <title>Megaphylogeny resolves global patterns of mushroom evolution.</title>
        <authorList>
            <person name="Varga T."/>
            <person name="Krizsan K."/>
            <person name="Foldi C."/>
            <person name="Dima B."/>
            <person name="Sanchez-Garcia M."/>
            <person name="Sanchez-Ramirez S."/>
            <person name="Szollosi G.J."/>
            <person name="Szarkandi J.G."/>
            <person name="Papp V."/>
            <person name="Albert L."/>
            <person name="Andreopoulos W."/>
            <person name="Angelini C."/>
            <person name="Antonin V."/>
            <person name="Barry K.W."/>
            <person name="Bougher N.L."/>
            <person name="Buchanan P."/>
            <person name="Buyck B."/>
            <person name="Bense V."/>
            <person name="Catcheside P."/>
            <person name="Chovatia M."/>
            <person name="Cooper J."/>
            <person name="Damon W."/>
            <person name="Desjardin D."/>
            <person name="Finy P."/>
            <person name="Geml J."/>
            <person name="Haridas S."/>
            <person name="Hughes K."/>
            <person name="Justo A."/>
            <person name="Karasinski D."/>
            <person name="Kautmanova I."/>
            <person name="Kiss B."/>
            <person name="Kocsube S."/>
            <person name="Kotiranta H."/>
            <person name="LaButti K.M."/>
            <person name="Lechner B.E."/>
            <person name="Liimatainen K."/>
            <person name="Lipzen A."/>
            <person name="Lukacs Z."/>
            <person name="Mihaltcheva S."/>
            <person name="Morgado L.N."/>
            <person name="Niskanen T."/>
            <person name="Noordeloos M.E."/>
            <person name="Ohm R.A."/>
            <person name="Ortiz-Santana B."/>
            <person name="Ovrebo C."/>
            <person name="Racz N."/>
            <person name="Riley R."/>
            <person name="Savchenko A."/>
            <person name="Shiryaev A."/>
            <person name="Soop K."/>
            <person name="Spirin V."/>
            <person name="Szebenyi C."/>
            <person name="Tomsovsky M."/>
            <person name="Tulloss R.E."/>
            <person name="Uehling J."/>
            <person name="Grigoriev I.V."/>
            <person name="Vagvolgyi C."/>
            <person name="Papp T."/>
            <person name="Martin F.M."/>
            <person name="Miettinen O."/>
            <person name="Hibbett D.S."/>
            <person name="Nagy L.G."/>
        </authorList>
    </citation>
    <scope>NUCLEOTIDE SEQUENCE [LARGE SCALE GENOMIC DNA]</scope>
    <source>
        <strain evidence="2 3">CBS 121175</strain>
    </source>
</reference>
<evidence type="ECO:0000313" key="3">
    <source>
        <dbReference type="Proteomes" id="UP000307440"/>
    </source>
</evidence>
<feature type="compositionally biased region" description="Polar residues" evidence="1">
    <location>
        <begin position="15"/>
        <end position="26"/>
    </location>
</feature>
<gene>
    <name evidence="2" type="ORF">FA15DRAFT_653438</name>
</gene>
<evidence type="ECO:0000313" key="2">
    <source>
        <dbReference type="EMBL" id="TFK27539.1"/>
    </source>
</evidence>
<dbReference type="OrthoDB" id="10681251at2759"/>
<feature type="region of interest" description="Disordered" evidence="1">
    <location>
        <begin position="1"/>
        <end position="31"/>
    </location>
</feature>
<dbReference type="Proteomes" id="UP000307440">
    <property type="component" value="Unassembled WGS sequence"/>
</dbReference>
<protein>
    <submittedName>
        <fullName evidence="2">Uncharacterized protein</fullName>
    </submittedName>
</protein>
<proteinExistence type="predicted"/>
<name>A0A5C3L3F5_COPMA</name>
<dbReference type="AlphaFoldDB" id="A0A5C3L3F5"/>
<keyword evidence="3" id="KW-1185">Reference proteome</keyword>
<organism evidence="2 3">
    <name type="scientific">Coprinopsis marcescibilis</name>
    <name type="common">Agaric fungus</name>
    <name type="synonym">Psathyrella marcescibilis</name>
    <dbReference type="NCBI Taxonomy" id="230819"/>
    <lineage>
        <taxon>Eukaryota</taxon>
        <taxon>Fungi</taxon>
        <taxon>Dikarya</taxon>
        <taxon>Basidiomycota</taxon>
        <taxon>Agaricomycotina</taxon>
        <taxon>Agaricomycetes</taxon>
        <taxon>Agaricomycetidae</taxon>
        <taxon>Agaricales</taxon>
        <taxon>Agaricineae</taxon>
        <taxon>Psathyrellaceae</taxon>
        <taxon>Coprinopsis</taxon>
    </lineage>
</organism>
<evidence type="ECO:0000256" key="1">
    <source>
        <dbReference type="SAM" id="MobiDB-lite"/>
    </source>
</evidence>
<dbReference type="EMBL" id="ML210163">
    <property type="protein sequence ID" value="TFK27539.1"/>
    <property type="molecule type" value="Genomic_DNA"/>
</dbReference>
<sequence>MPAIRAQHTAPPHTPTWQMLESSSENPFRDSSLAPLPHEFMLHTAPAIHTPVLFEQRTVQYGGRSRRGSSKIPYGTANKLVLQSPFNYVPSPTRASRQHNETQYSVPANLKRATPSSSDITSSFNACARKALTSRQHGQPLTPSPMVPPTGGQTGVGASPDFPQIVAQRSNPPSVTYVGSNYPTPIINHPRSPSVQLIENPVHTLQLQVPEPQDDLDAAIQGRNLELEVVQVADMGEFNDPVPEHFSDFLPFFMLAEEEEIPVRVHAEKLDVQFFRAARIRRFNAATPPPSALGSLFDLMSHRATGITIRQFAKIFLRCVTCARYLHIDRLNGHNCDTPLLAVTLENDHAADMMIINSLLSNNSPGLTRAQLIEFLVVCPACEHVFFCDHQDAHPCVY</sequence>